<comment type="caution">
    <text evidence="1">The sequence shown here is derived from an EMBL/GenBank/DDBJ whole genome shotgun (WGS) entry which is preliminary data.</text>
</comment>
<sequence>MSGDRRESPPVTAGGNGVVLQDKKTAPVMVPSQRLRLHPNKDHMPESYEDLQLDFSPSVFRSLEKYLPPNMLSDSREEKVKFMRDILLKYLPHGERTRAQKHGEYRQKIISHYKPLKRELYSMHPVTFFVPSFMKAINDNTEESLRSIISEPSPGVLTFEMLQPRFCELLVAEVENFEAWVNDTKFRVMRPNTMNKYGAVLDDFGLETMLDKLMDGFIRPISKGDAYVLIPDKLHHMFSGSLIFFCILIRQNNTDYMIIFPASLSCAVFFREVGGATLDSHHGFVVEYGKDWDVDLGFHVDDSEVTLNVCLGKQFSGGELFFRGTRCDKHVNTGSQPEEIFDYSHVPGGAVLHLGRHRHGVRATTSGHRINLLLWCRSSVFREIRKYQKDFSSWCGECAREKKGRQRAFIAATKSELLRQDGESVA</sequence>
<accession>A0ACC0S5J6</accession>
<evidence type="ECO:0000313" key="2">
    <source>
        <dbReference type="Proteomes" id="UP000006729"/>
    </source>
</evidence>
<dbReference type="EMBL" id="CM009301">
    <property type="protein sequence ID" value="KAI9384360.1"/>
    <property type="molecule type" value="Genomic_DNA"/>
</dbReference>
<reference evidence="1 2" key="1">
    <citation type="journal article" date="2006" name="Science">
        <title>The genome of black cottonwood, Populus trichocarpa (Torr. &amp; Gray).</title>
        <authorList>
            <person name="Tuskan G.A."/>
            <person name="Difazio S."/>
            <person name="Jansson S."/>
            <person name="Bohlmann J."/>
            <person name="Grigoriev I."/>
            <person name="Hellsten U."/>
            <person name="Putnam N."/>
            <person name="Ralph S."/>
            <person name="Rombauts S."/>
            <person name="Salamov A."/>
            <person name="Schein J."/>
            <person name="Sterck L."/>
            <person name="Aerts A."/>
            <person name="Bhalerao R.R."/>
            <person name="Bhalerao R.P."/>
            <person name="Blaudez D."/>
            <person name="Boerjan W."/>
            <person name="Brun A."/>
            <person name="Brunner A."/>
            <person name="Busov V."/>
            <person name="Campbell M."/>
            <person name="Carlson J."/>
            <person name="Chalot M."/>
            <person name="Chapman J."/>
            <person name="Chen G.L."/>
            <person name="Cooper D."/>
            <person name="Coutinho P.M."/>
            <person name="Couturier J."/>
            <person name="Covert S."/>
            <person name="Cronk Q."/>
            <person name="Cunningham R."/>
            <person name="Davis J."/>
            <person name="Degroeve S."/>
            <person name="Dejardin A."/>
            <person name="Depamphilis C."/>
            <person name="Detter J."/>
            <person name="Dirks B."/>
            <person name="Dubchak I."/>
            <person name="Duplessis S."/>
            <person name="Ehlting J."/>
            <person name="Ellis B."/>
            <person name="Gendler K."/>
            <person name="Goodstein D."/>
            <person name="Gribskov M."/>
            <person name="Grimwood J."/>
            <person name="Groover A."/>
            <person name="Gunter L."/>
            <person name="Hamberger B."/>
            <person name="Heinze B."/>
            <person name="Helariutta Y."/>
            <person name="Henrissat B."/>
            <person name="Holligan D."/>
            <person name="Holt R."/>
            <person name="Huang W."/>
            <person name="Islam-Faridi N."/>
            <person name="Jones S."/>
            <person name="Jones-Rhoades M."/>
            <person name="Jorgensen R."/>
            <person name="Joshi C."/>
            <person name="Kangasjarvi J."/>
            <person name="Karlsson J."/>
            <person name="Kelleher C."/>
            <person name="Kirkpatrick R."/>
            <person name="Kirst M."/>
            <person name="Kohler A."/>
            <person name="Kalluri U."/>
            <person name="Larimer F."/>
            <person name="Leebens-Mack J."/>
            <person name="Leple J.C."/>
            <person name="Locascio P."/>
            <person name="Lou Y."/>
            <person name="Lucas S."/>
            <person name="Martin F."/>
            <person name="Montanini B."/>
            <person name="Napoli C."/>
            <person name="Nelson D.R."/>
            <person name="Nelson C."/>
            <person name="Nieminen K."/>
            <person name="Nilsson O."/>
            <person name="Pereda V."/>
            <person name="Peter G."/>
            <person name="Philippe R."/>
            <person name="Pilate G."/>
            <person name="Poliakov A."/>
            <person name="Razumovskaya J."/>
            <person name="Richardson P."/>
            <person name="Rinaldi C."/>
            <person name="Ritland K."/>
            <person name="Rouze P."/>
            <person name="Ryaboy D."/>
            <person name="Schmutz J."/>
            <person name="Schrader J."/>
            <person name="Segerman B."/>
            <person name="Shin H."/>
            <person name="Siddiqui A."/>
            <person name="Sterky F."/>
            <person name="Terry A."/>
            <person name="Tsai C.J."/>
            <person name="Uberbacher E."/>
            <person name="Unneberg P."/>
            <person name="Vahala J."/>
            <person name="Wall K."/>
            <person name="Wessler S."/>
            <person name="Yang G."/>
            <person name="Yin T."/>
            <person name="Douglas C."/>
            <person name="Marra M."/>
            <person name="Sandberg G."/>
            <person name="Van de Peer Y."/>
            <person name="Rokhsar D."/>
        </authorList>
    </citation>
    <scope>NUCLEOTIDE SEQUENCE [LARGE SCALE GENOMIC DNA]</scope>
    <source>
        <strain evidence="2">cv. Nisqually</strain>
    </source>
</reference>
<proteinExistence type="predicted"/>
<name>A0ACC0S5J6_POPTR</name>
<protein>
    <submittedName>
        <fullName evidence="1">Uncharacterized protein</fullName>
    </submittedName>
</protein>
<gene>
    <name evidence="1" type="ORF">POPTR_012G051200v4</name>
</gene>
<organism evidence="1 2">
    <name type="scientific">Populus trichocarpa</name>
    <name type="common">Western balsam poplar</name>
    <name type="synonym">Populus balsamifera subsp. trichocarpa</name>
    <dbReference type="NCBI Taxonomy" id="3694"/>
    <lineage>
        <taxon>Eukaryota</taxon>
        <taxon>Viridiplantae</taxon>
        <taxon>Streptophyta</taxon>
        <taxon>Embryophyta</taxon>
        <taxon>Tracheophyta</taxon>
        <taxon>Spermatophyta</taxon>
        <taxon>Magnoliopsida</taxon>
        <taxon>eudicotyledons</taxon>
        <taxon>Gunneridae</taxon>
        <taxon>Pentapetalae</taxon>
        <taxon>rosids</taxon>
        <taxon>fabids</taxon>
        <taxon>Malpighiales</taxon>
        <taxon>Salicaceae</taxon>
        <taxon>Saliceae</taxon>
        <taxon>Populus</taxon>
    </lineage>
</organism>
<keyword evidence="2" id="KW-1185">Reference proteome</keyword>
<evidence type="ECO:0000313" key="1">
    <source>
        <dbReference type="EMBL" id="KAI9384360.1"/>
    </source>
</evidence>
<dbReference type="Proteomes" id="UP000006729">
    <property type="component" value="Chromosome 12"/>
</dbReference>